<feature type="compositionally biased region" description="Acidic residues" evidence="1">
    <location>
        <begin position="106"/>
        <end position="119"/>
    </location>
</feature>
<protein>
    <submittedName>
        <fullName evidence="2">Uncharacterized protein</fullName>
    </submittedName>
</protein>
<dbReference type="EMBL" id="CADCXU010005884">
    <property type="protein sequence ID" value="CAA9997557.1"/>
    <property type="molecule type" value="Genomic_DNA"/>
</dbReference>
<proteinExistence type="predicted"/>
<name>A0A6H5G439_9HEMI</name>
<feature type="compositionally biased region" description="Basic and acidic residues" evidence="1">
    <location>
        <begin position="301"/>
        <end position="311"/>
    </location>
</feature>
<accession>A0A6H5G439</accession>
<dbReference type="Proteomes" id="UP000479000">
    <property type="component" value="Unassembled WGS sequence"/>
</dbReference>
<sequence length="323" mass="36343">MLCIITSYTNEHASDFNQNFGKRESNKILERDMIRTSIHRGLVHFCFVRKSKQRTVQSSPQLRKQFGSSGIVSTSYENFLIRTTSGSGAYGLGKLVQPYEGPVPEDTADRDDVEVQEADEGPKRKRLKLHVVSDDNSKTRLPAVRCCENRVTCDALEHPNGTRSFRTTGDGKATTDGFAGQPIGCWRSRKRKIQRKKMPAMWKIMKEGSQQMTGRTNRTAGKSSHQLSIWMSPMKQILTNPRPDFKIRPNLSTLASRTGAKNPPPLFHPVRFQSQMNRGGGGSPIKMTIPPPLDRRRSRRHCIDDDGRMDIEMNPGPSGSEDT</sequence>
<evidence type="ECO:0000256" key="1">
    <source>
        <dbReference type="SAM" id="MobiDB-lite"/>
    </source>
</evidence>
<evidence type="ECO:0000313" key="2">
    <source>
        <dbReference type="EMBL" id="CAA9997557.1"/>
    </source>
</evidence>
<feature type="region of interest" description="Disordered" evidence="1">
    <location>
        <begin position="100"/>
        <end position="122"/>
    </location>
</feature>
<organism evidence="2 3">
    <name type="scientific">Nesidiocoris tenuis</name>
    <dbReference type="NCBI Taxonomy" id="355587"/>
    <lineage>
        <taxon>Eukaryota</taxon>
        <taxon>Metazoa</taxon>
        <taxon>Ecdysozoa</taxon>
        <taxon>Arthropoda</taxon>
        <taxon>Hexapoda</taxon>
        <taxon>Insecta</taxon>
        <taxon>Pterygota</taxon>
        <taxon>Neoptera</taxon>
        <taxon>Paraneoptera</taxon>
        <taxon>Hemiptera</taxon>
        <taxon>Heteroptera</taxon>
        <taxon>Panheteroptera</taxon>
        <taxon>Cimicomorpha</taxon>
        <taxon>Miridae</taxon>
        <taxon>Dicyphina</taxon>
        <taxon>Nesidiocoris</taxon>
    </lineage>
</organism>
<evidence type="ECO:0000313" key="3">
    <source>
        <dbReference type="Proteomes" id="UP000479000"/>
    </source>
</evidence>
<feature type="region of interest" description="Disordered" evidence="1">
    <location>
        <begin position="164"/>
        <end position="183"/>
    </location>
</feature>
<keyword evidence="3" id="KW-1185">Reference proteome</keyword>
<reference evidence="2 3" key="1">
    <citation type="submission" date="2020-02" db="EMBL/GenBank/DDBJ databases">
        <authorList>
            <person name="Ferguson B K."/>
        </authorList>
    </citation>
    <scope>NUCLEOTIDE SEQUENCE [LARGE SCALE GENOMIC DNA]</scope>
</reference>
<feature type="region of interest" description="Disordered" evidence="1">
    <location>
        <begin position="276"/>
        <end position="323"/>
    </location>
</feature>
<gene>
    <name evidence="2" type="ORF">NTEN_LOCUS3851</name>
</gene>
<dbReference type="AlphaFoldDB" id="A0A6H5G439"/>